<feature type="compositionally biased region" description="Polar residues" evidence="1">
    <location>
        <begin position="129"/>
        <end position="139"/>
    </location>
</feature>
<organism evidence="2 3">
    <name type="scientific">Neurospora tetrasperma (strain FGSC 2508 / ATCC MYA-4615 / P0657)</name>
    <dbReference type="NCBI Taxonomy" id="510951"/>
    <lineage>
        <taxon>Eukaryota</taxon>
        <taxon>Fungi</taxon>
        <taxon>Dikarya</taxon>
        <taxon>Ascomycota</taxon>
        <taxon>Pezizomycotina</taxon>
        <taxon>Sordariomycetes</taxon>
        <taxon>Sordariomycetidae</taxon>
        <taxon>Sordariales</taxon>
        <taxon>Sordariaceae</taxon>
        <taxon>Neurospora</taxon>
    </lineage>
</organism>
<dbReference type="RefSeq" id="XP_009854824.1">
    <property type="nucleotide sequence ID" value="XM_009856522.1"/>
</dbReference>
<sequence>MPLVPTTRQVIPGAGVNIVLKVDQPTGRTVSGTIQDVLTKGNHPRGIKVRLTDGRVGRVQSMNSNPDSGSADMESFNATFDSPSRQPHHRGGSRPDRGGHSQPPPAQQFGLDAYIKPAKTKGRRGGAGQASTVSDPMPSTTTTTTTTTTTIEPEEESVCPVCADFRGDATAVAHHVAAHFGE</sequence>
<evidence type="ECO:0000313" key="3">
    <source>
        <dbReference type="Proteomes" id="UP000008065"/>
    </source>
</evidence>
<reference evidence="3" key="1">
    <citation type="journal article" date="2011" name="Genetics">
        <title>Massive changes in genome architecture accompany the transition to self-fertility in the filamentous fungus Neurospora tetrasperma.</title>
        <authorList>
            <person name="Ellison C.E."/>
            <person name="Stajich J.E."/>
            <person name="Jacobson D.J."/>
            <person name="Natvig D.O."/>
            <person name="Lapidus A."/>
            <person name="Foster B."/>
            <person name="Aerts A."/>
            <person name="Riley R."/>
            <person name="Lindquist E.A."/>
            <person name="Grigoriev I.V."/>
            <person name="Taylor J.W."/>
        </authorList>
    </citation>
    <scope>NUCLEOTIDE SEQUENCE [LARGE SCALE GENOMIC DNA]</scope>
    <source>
        <strain evidence="3">FGSC 2508 / P0657</strain>
    </source>
</reference>
<dbReference type="KEGG" id="nte:NEUTE1DRAFT125032"/>
<dbReference type="NCBIfam" id="TIGR03833">
    <property type="entry name" value="YwbE family protein"/>
    <property type="match status" value="1"/>
</dbReference>
<dbReference type="PANTHER" id="PTHR40069:SF1">
    <property type="entry name" value="YWBE PROTEIN"/>
    <property type="match status" value="1"/>
</dbReference>
<dbReference type="VEuPathDB" id="FungiDB:NEUTE1DRAFT_125032"/>
<dbReference type="InterPro" id="IPR019240">
    <property type="entry name" value="DUF2196"/>
</dbReference>
<dbReference type="OrthoDB" id="20105at2759"/>
<keyword evidence="3" id="KW-1185">Reference proteome</keyword>
<dbReference type="Pfam" id="PF09962">
    <property type="entry name" value="DUF2196"/>
    <property type="match status" value="1"/>
</dbReference>
<dbReference type="HOGENOM" id="CLU_085124_1_0_1"/>
<evidence type="ECO:0000313" key="2">
    <source>
        <dbReference type="EMBL" id="EGO54933.1"/>
    </source>
</evidence>
<dbReference type="GeneID" id="20824742"/>
<dbReference type="PANTHER" id="PTHR40069">
    <property type="entry name" value="YWBE PROTEIN"/>
    <property type="match status" value="1"/>
</dbReference>
<feature type="compositionally biased region" description="Polar residues" evidence="1">
    <location>
        <begin position="76"/>
        <end position="85"/>
    </location>
</feature>
<dbReference type="AlphaFoldDB" id="F8MWJ1"/>
<dbReference type="Proteomes" id="UP000008065">
    <property type="component" value="Unassembled WGS sequence"/>
</dbReference>
<proteinExistence type="predicted"/>
<accession>F8MWJ1</accession>
<gene>
    <name evidence="2" type="ORF">NEUTE1DRAFT_125032</name>
</gene>
<name>F8MWJ1_NEUT8</name>
<feature type="region of interest" description="Disordered" evidence="1">
    <location>
        <begin position="53"/>
        <end position="153"/>
    </location>
</feature>
<feature type="compositionally biased region" description="Low complexity" evidence="1">
    <location>
        <begin position="140"/>
        <end position="150"/>
    </location>
</feature>
<evidence type="ECO:0000256" key="1">
    <source>
        <dbReference type="SAM" id="MobiDB-lite"/>
    </source>
</evidence>
<dbReference type="EMBL" id="GL891307">
    <property type="protein sequence ID" value="EGO54933.1"/>
    <property type="molecule type" value="Genomic_DNA"/>
</dbReference>
<protein>
    <submittedName>
        <fullName evidence="2">Uncharacterized protein</fullName>
    </submittedName>
</protein>